<dbReference type="AlphaFoldDB" id="A0A2A7U7D4"/>
<evidence type="ECO:0000313" key="3">
    <source>
        <dbReference type="Proteomes" id="UP000219788"/>
    </source>
</evidence>
<sequence length="76" mass="8461">MFDLIFFSVSFAVAAIGMFQVSNAVIEMFNGIKLAMDEKQDKRVRIGAGVFVLFCAIVGYALFNLSLYVMKSIHIC</sequence>
<reference evidence="3" key="1">
    <citation type="submission" date="2017-09" db="EMBL/GenBank/DDBJ databases">
        <title>FDA dAtabase for Regulatory Grade micrObial Sequences (FDA-ARGOS): Supporting development and validation of Infectious Disease Dx tests.</title>
        <authorList>
            <person name="Goldberg B."/>
            <person name="Campos J."/>
            <person name="Tallon L."/>
            <person name="Sadzewicz L."/>
            <person name="Ott S."/>
            <person name="Zhao X."/>
            <person name="Nagaraj S."/>
            <person name="Vavikolanu K."/>
            <person name="Aluvathingal J."/>
            <person name="Nadendla S."/>
            <person name="Geyer C."/>
            <person name="Sichtig H."/>
        </authorList>
    </citation>
    <scope>NUCLEOTIDE SEQUENCE [LARGE SCALE GENOMIC DNA]</scope>
    <source>
        <strain evidence="3">FDAARGOS_370</strain>
    </source>
</reference>
<evidence type="ECO:0000313" key="2">
    <source>
        <dbReference type="EMBL" id="PEH74275.1"/>
    </source>
</evidence>
<dbReference type="RefSeq" id="WP_098142552.1">
    <property type="nucleotide sequence ID" value="NZ_PDDV01000006.1"/>
</dbReference>
<dbReference type="EMBL" id="PDDV01000006">
    <property type="protein sequence ID" value="PEH74275.1"/>
    <property type="molecule type" value="Genomic_DNA"/>
</dbReference>
<keyword evidence="1" id="KW-1133">Transmembrane helix</keyword>
<comment type="caution">
    <text evidence="2">The sequence shown here is derived from an EMBL/GenBank/DDBJ whole genome shotgun (WGS) entry which is preliminary data.</text>
</comment>
<keyword evidence="1" id="KW-0472">Membrane</keyword>
<proteinExistence type="predicted"/>
<name>A0A2A7U7D4_EDWTA</name>
<accession>A0A2A7U7D4</accession>
<keyword evidence="1" id="KW-0812">Transmembrane</keyword>
<evidence type="ECO:0000256" key="1">
    <source>
        <dbReference type="SAM" id="Phobius"/>
    </source>
</evidence>
<dbReference type="Proteomes" id="UP000219788">
    <property type="component" value="Unassembled WGS sequence"/>
</dbReference>
<feature type="transmembrane region" description="Helical" evidence="1">
    <location>
        <begin position="48"/>
        <end position="70"/>
    </location>
</feature>
<protein>
    <submittedName>
        <fullName evidence="2">Uncharacterized protein</fullName>
    </submittedName>
</protein>
<organism evidence="2 3">
    <name type="scientific">Edwardsiella tarda</name>
    <dbReference type="NCBI Taxonomy" id="636"/>
    <lineage>
        <taxon>Bacteria</taxon>
        <taxon>Pseudomonadati</taxon>
        <taxon>Pseudomonadota</taxon>
        <taxon>Gammaproteobacteria</taxon>
        <taxon>Enterobacterales</taxon>
        <taxon>Hafniaceae</taxon>
        <taxon>Edwardsiella</taxon>
    </lineage>
</organism>
<gene>
    <name evidence="2" type="ORF">CRM76_01135</name>
</gene>